<dbReference type="SMART" id="SM00562">
    <property type="entry name" value="NDK"/>
    <property type="match status" value="1"/>
</dbReference>
<feature type="signal peptide" evidence="11">
    <location>
        <begin position="1"/>
        <end position="17"/>
    </location>
</feature>
<evidence type="ECO:0000256" key="5">
    <source>
        <dbReference type="ARBA" id="ARBA00022741"/>
    </source>
</evidence>
<dbReference type="Gene3D" id="3.30.70.141">
    <property type="entry name" value="Nucleoside diphosphate kinase-like domain"/>
    <property type="match status" value="1"/>
</dbReference>
<evidence type="ECO:0000256" key="1">
    <source>
        <dbReference type="ARBA" id="ARBA00001946"/>
    </source>
</evidence>
<dbReference type="PRINTS" id="PR01243">
    <property type="entry name" value="NUCDPKINASE"/>
</dbReference>
<feature type="binding site" evidence="8">
    <location>
        <position position="104"/>
    </location>
    <ligand>
        <name>ATP</name>
        <dbReference type="ChEBI" id="CHEBI:30616"/>
    </ligand>
</feature>
<evidence type="ECO:0000256" key="2">
    <source>
        <dbReference type="ARBA" id="ARBA00008142"/>
    </source>
</evidence>
<dbReference type="InterPro" id="IPR036850">
    <property type="entry name" value="NDK-like_dom_sf"/>
</dbReference>
<keyword evidence="4 11" id="KW-0732">Signal</keyword>
<feature type="domain" description="GH18" evidence="12">
    <location>
        <begin position="1"/>
        <end position="355"/>
    </location>
</feature>
<dbReference type="FunFam" id="3.30.70.141:FF:000002">
    <property type="entry name" value="Nucleoside diphosphate kinase"/>
    <property type="match status" value="1"/>
</dbReference>
<sequence>MFLTLLSVLSFYSKAMAEARERTFIMIKPDGVHRGLVGKIIKRFEAKGFKLVAMKFMWADKALLEKHYADLAGRPFFPGLVEYMSSGPVVPMVWEGLNVVKTGRVMLGATNPADSVPGSIRGDLCIQVGRNICHGSDAVESANKEIALWFGEKELVNWQPYPWQDLPDDYGKDGFSRINNLKQRFPHLKGAPPSKIVVGLPFYGRTFVSELEGKLGDSADSQGFKGPYSNEHGFMGYNEICSSLQNSSYDWKTEWHDESSQMVARYTDPVTRKGHSVTYDTTRSIANKIKFITRKELAGAMCWSIDTDDFKGSCPEENDTYADFGQYPGVKLNIPTAPKGSFKLLKTINEAMQLASVEWQQEKDIEFAKKQAELDKQNEIPHKETGNTASSLYKTVLPILLVLLPTIVIL</sequence>
<comment type="similarity">
    <text evidence="2 8 9">Belongs to the NDK family.</text>
</comment>
<evidence type="ECO:0000256" key="8">
    <source>
        <dbReference type="PROSITE-ProRule" id="PRU00706"/>
    </source>
</evidence>
<feature type="binding site" evidence="8">
    <location>
        <position position="76"/>
    </location>
    <ligand>
        <name>ATP</name>
        <dbReference type="ChEBI" id="CHEBI:30616"/>
    </ligand>
</feature>
<dbReference type="EMBL" id="UFQT01000185">
    <property type="protein sequence ID" value="SSX21240.1"/>
    <property type="molecule type" value="Genomic_DNA"/>
</dbReference>
<dbReference type="AlphaFoldDB" id="A0A336LTH1"/>
<gene>
    <name evidence="13" type="primary">CSON004366</name>
</gene>
<dbReference type="InterPro" id="IPR017853">
    <property type="entry name" value="GH"/>
</dbReference>
<dbReference type="SUPFAM" id="SSF51445">
    <property type="entry name" value="(Trans)glycosidases"/>
    <property type="match status" value="1"/>
</dbReference>
<dbReference type="GO" id="GO:0005975">
    <property type="term" value="P:carbohydrate metabolic process"/>
    <property type="evidence" value="ECO:0007669"/>
    <property type="project" value="InterPro"/>
</dbReference>
<dbReference type="Gene3D" id="3.20.20.80">
    <property type="entry name" value="Glycosidases"/>
    <property type="match status" value="1"/>
</dbReference>
<dbReference type="Pfam" id="PF00704">
    <property type="entry name" value="Glyco_hydro_18"/>
    <property type="match status" value="1"/>
</dbReference>
<feature type="active site" description="Pros-phosphohistidine intermediate" evidence="8">
    <location>
        <position position="134"/>
    </location>
</feature>
<dbReference type="PROSITE" id="PS51374">
    <property type="entry name" value="NDPK_LIKE"/>
    <property type="match status" value="1"/>
</dbReference>
<keyword evidence="5 10" id="KW-0547">Nucleotide-binding</keyword>
<name>A0A336LTH1_CULSO</name>
<keyword evidence="3 10" id="KW-0808">Transferase</keyword>
<evidence type="ECO:0000256" key="4">
    <source>
        <dbReference type="ARBA" id="ARBA00022729"/>
    </source>
</evidence>
<dbReference type="PANTHER" id="PTHR11349">
    <property type="entry name" value="NUCLEOSIDE DIPHOSPHATE KINASE"/>
    <property type="match status" value="1"/>
</dbReference>
<dbReference type="InterPro" id="IPR029070">
    <property type="entry name" value="Chitinase_insertion_sf"/>
</dbReference>
<organism evidence="13">
    <name type="scientific">Culicoides sonorensis</name>
    <name type="common">Biting midge</name>
    <dbReference type="NCBI Taxonomy" id="179676"/>
    <lineage>
        <taxon>Eukaryota</taxon>
        <taxon>Metazoa</taxon>
        <taxon>Ecdysozoa</taxon>
        <taxon>Arthropoda</taxon>
        <taxon>Hexapoda</taxon>
        <taxon>Insecta</taxon>
        <taxon>Pterygota</taxon>
        <taxon>Neoptera</taxon>
        <taxon>Endopterygota</taxon>
        <taxon>Diptera</taxon>
        <taxon>Nematocera</taxon>
        <taxon>Chironomoidea</taxon>
        <taxon>Ceratopogonidae</taxon>
        <taxon>Ceratopogoninae</taxon>
        <taxon>Culicoides</taxon>
        <taxon>Monoculicoides</taxon>
    </lineage>
</organism>
<dbReference type="InterPro" id="IPR001564">
    <property type="entry name" value="Nucleoside_diP_kinase"/>
</dbReference>
<evidence type="ECO:0000256" key="10">
    <source>
        <dbReference type="RuleBase" id="RU004013"/>
    </source>
</evidence>
<proteinExistence type="inferred from homology"/>
<dbReference type="InterPro" id="IPR011583">
    <property type="entry name" value="Chitinase_II/V-like_cat"/>
</dbReference>
<dbReference type="PROSITE" id="PS00469">
    <property type="entry name" value="NDPK"/>
    <property type="match status" value="1"/>
</dbReference>
<dbReference type="Pfam" id="PF00334">
    <property type="entry name" value="NDK"/>
    <property type="match status" value="1"/>
</dbReference>
<dbReference type="HAMAP" id="MF_00451">
    <property type="entry name" value="NDP_kinase"/>
    <property type="match status" value="1"/>
</dbReference>
<dbReference type="GO" id="GO:0004550">
    <property type="term" value="F:nucleoside diphosphate kinase activity"/>
    <property type="evidence" value="ECO:0007669"/>
    <property type="project" value="UniProtKB-EC"/>
</dbReference>
<dbReference type="VEuPathDB" id="VectorBase:CSON004366"/>
<dbReference type="SUPFAM" id="SSF54919">
    <property type="entry name" value="Nucleoside diphosphate kinase, NDK"/>
    <property type="match status" value="1"/>
</dbReference>
<feature type="chain" id="PRO_5016298132" description="Nucleoside diphosphate kinase" evidence="11">
    <location>
        <begin position="18"/>
        <end position="410"/>
    </location>
</feature>
<evidence type="ECO:0000313" key="13">
    <source>
        <dbReference type="EMBL" id="SSX21240.1"/>
    </source>
</evidence>
<dbReference type="NCBIfam" id="NF001908">
    <property type="entry name" value="PRK00668.1"/>
    <property type="match status" value="1"/>
</dbReference>
<dbReference type="GO" id="GO:0008061">
    <property type="term" value="F:chitin binding"/>
    <property type="evidence" value="ECO:0007669"/>
    <property type="project" value="InterPro"/>
</dbReference>
<feature type="binding site" evidence="8">
    <location>
        <position position="110"/>
    </location>
    <ligand>
        <name>ATP</name>
        <dbReference type="ChEBI" id="CHEBI:30616"/>
    </ligand>
</feature>
<dbReference type="InterPro" id="IPR034907">
    <property type="entry name" value="NDK-like_dom"/>
</dbReference>
<comment type="catalytic activity">
    <reaction evidence="10">
        <text>a 2'-deoxyribonucleoside 5'-diphosphate + ATP = a 2'-deoxyribonucleoside 5'-triphosphate + ADP</text>
        <dbReference type="Rhea" id="RHEA:44640"/>
        <dbReference type="ChEBI" id="CHEBI:30616"/>
        <dbReference type="ChEBI" id="CHEBI:61560"/>
        <dbReference type="ChEBI" id="CHEBI:73316"/>
        <dbReference type="ChEBI" id="CHEBI:456216"/>
        <dbReference type="EC" id="2.7.4.6"/>
    </reaction>
</comment>
<keyword evidence="7 10" id="KW-0067">ATP-binding</keyword>
<evidence type="ECO:0000256" key="6">
    <source>
        <dbReference type="ARBA" id="ARBA00022777"/>
    </source>
</evidence>
<dbReference type="PROSITE" id="PS51910">
    <property type="entry name" value="GH18_2"/>
    <property type="match status" value="1"/>
</dbReference>
<dbReference type="SMART" id="SM00636">
    <property type="entry name" value="Glyco_18"/>
    <property type="match status" value="1"/>
</dbReference>
<evidence type="ECO:0000256" key="11">
    <source>
        <dbReference type="SAM" id="SignalP"/>
    </source>
</evidence>
<keyword evidence="6 10" id="KW-0418">Kinase</keyword>
<protein>
    <recommendedName>
        <fullName evidence="10">Nucleoside diphosphate kinase</fullName>
        <ecNumber evidence="10">2.7.4.6</ecNumber>
    </recommendedName>
</protein>
<dbReference type="GO" id="GO:0005524">
    <property type="term" value="F:ATP binding"/>
    <property type="evidence" value="ECO:0007669"/>
    <property type="project" value="UniProtKB-KW"/>
</dbReference>
<dbReference type="Gene3D" id="3.10.50.10">
    <property type="match status" value="1"/>
</dbReference>
<accession>A0A336LTH1</accession>
<dbReference type="GO" id="GO:0006241">
    <property type="term" value="P:CTP biosynthetic process"/>
    <property type="evidence" value="ECO:0007669"/>
    <property type="project" value="InterPro"/>
</dbReference>
<dbReference type="CDD" id="cd04413">
    <property type="entry name" value="NDPk_I"/>
    <property type="match status" value="1"/>
</dbReference>
<dbReference type="SUPFAM" id="SSF54556">
    <property type="entry name" value="Chitinase insertion domain"/>
    <property type="match status" value="1"/>
</dbReference>
<evidence type="ECO:0000256" key="3">
    <source>
        <dbReference type="ARBA" id="ARBA00022679"/>
    </source>
</evidence>
<feature type="binding site" evidence="8">
    <location>
        <position position="131"/>
    </location>
    <ligand>
        <name>ATP</name>
        <dbReference type="ChEBI" id="CHEBI:30616"/>
    </ligand>
</feature>
<reference evidence="13" key="1">
    <citation type="submission" date="2018-07" db="EMBL/GenBank/DDBJ databases">
        <authorList>
            <person name="Quirk P.G."/>
            <person name="Krulwich T.A."/>
        </authorList>
    </citation>
    <scope>NUCLEOTIDE SEQUENCE</scope>
</reference>
<evidence type="ECO:0000256" key="9">
    <source>
        <dbReference type="RuleBase" id="RU004011"/>
    </source>
</evidence>
<feature type="binding site" evidence="8">
    <location>
        <position position="121"/>
    </location>
    <ligand>
        <name>ATP</name>
        <dbReference type="ChEBI" id="CHEBI:30616"/>
    </ligand>
</feature>
<comment type="cofactor">
    <cofactor evidence="1">
        <name>Mg(2+)</name>
        <dbReference type="ChEBI" id="CHEBI:18420"/>
    </cofactor>
</comment>
<dbReference type="InterPro" id="IPR001223">
    <property type="entry name" value="Glyco_hydro18_cat"/>
</dbReference>
<dbReference type="GO" id="GO:0006228">
    <property type="term" value="P:UTP biosynthetic process"/>
    <property type="evidence" value="ECO:0007669"/>
    <property type="project" value="InterPro"/>
</dbReference>
<dbReference type="InterPro" id="IPR023005">
    <property type="entry name" value="Nucleoside_diP_kinase_AS"/>
</dbReference>
<dbReference type="EC" id="2.7.4.6" evidence="10"/>
<dbReference type="GO" id="GO:0006183">
    <property type="term" value="P:GTP biosynthetic process"/>
    <property type="evidence" value="ECO:0007669"/>
    <property type="project" value="InterPro"/>
</dbReference>
<feature type="binding site" evidence="8">
    <location>
        <position position="28"/>
    </location>
    <ligand>
        <name>ATP</name>
        <dbReference type="ChEBI" id="CHEBI:30616"/>
    </ligand>
</feature>
<evidence type="ECO:0000256" key="7">
    <source>
        <dbReference type="ARBA" id="ARBA00022840"/>
    </source>
</evidence>
<evidence type="ECO:0000259" key="12">
    <source>
        <dbReference type="PROSITE" id="PS51910"/>
    </source>
</evidence>